<evidence type="ECO:0000313" key="1">
    <source>
        <dbReference type="EMBL" id="CAF1527481.1"/>
    </source>
</evidence>
<dbReference type="Proteomes" id="UP000663870">
    <property type="component" value="Unassembled WGS sequence"/>
</dbReference>
<dbReference type="EMBL" id="CAJNOH010011658">
    <property type="protein sequence ID" value="CAF1527481.1"/>
    <property type="molecule type" value="Genomic_DNA"/>
</dbReference>
<name>A0A815VFD1_9BILA</name>
<evidence type="ECO:0000313" key="2">
    <source>
        <dbReference type="EMBL" id="CAF1645109.1"/>
    </source>
</evidence>
<gene>
    <name evidence="2" type="ORF">JXQ802_LOCUS53763</name>
    <name evidence="1" type="ORF">PYM288_LOCUS39969</name>
</gene>
<sequence>MNLGNIVEHLLDLTKAAFGFEAKTTTTSDEIFVSQQLFEILKAFKHSCFNELHTYDSLEFDDEYDDMMDEESSDGSDDFEETQDPDLKDHFTLEEMKSIVEWVDQHPNHTIATTSYARNWIESKRSLISIFTTHEILNNDHCLFQQEYVLPRILSFTGERTTEVAVKTKHNITYSYTVQPISSAA</sequence>
<dbReference type="EMBL" id="CAJNOL010009718">
    <property type="protein sequence ID" value="CAF1645109.1"/>
    <property type="molecule type" value="Genomic_DNA"/>
</dbReference>
<reference evidence="1" key="1">
    <citation type="submission" date="2021-02" db="EMBL/GenBank/DDBJ databases">
        <authorList>
            <person name="Nowell W R."/>
        </authorList>
    </citation>
    <scope>NUCLEOTIDE SEQUENCE</scope>
</reference>
<evidence type="ECO:0000313" key="4">
    <source>
        <dbReference type="Proteomes" id="UP000663870"/>
    </source>
</evidence>
<dbReference type="AlphaFoldDB" id="A0A815VFD1"/>
<dbReference type="Proteomes" id="UP000663854">
    <property type="component" value="Unassembled WGS sequence"/>
</dbReference>
<keyword evidence="4" id="KW-1185">Reference proteome</keyword>
<proteinExistence type="predicted"/>
<accession>A0A815VFD1</accession>
<evidence type="ECO:0000313" key="3">
    <source>
        <dbReference type="Proteomes" id="UP000663854"/>
    </source>
</evidence>
<organism evidence="1 3">
    <name type="scientific">Rotaria sordida</name>
    <dbReference type="NCBI Taxonomy" id="392033"/>
    <lineage>
        <taxon>Eukaryota</taxon>
        <taxon>Metazoa</taxon>
        <taxon>Spiralia</taxon>
        <taxon>Gnathifera</taxon>
        <taxon>Rotifera</taxon>
        <taxon>Eurotatoria</taxon>
        <taxon>Bdelloidea</taxon>
        <taxon>Philodinida</taxon>
        <taxon>Philodinidae</taxon>
        <taxon>Rotaria</taxon>
    </lineage>
</organism>
<feature type="non-terminal residue" evidence="1">
    <location>
        <position position="1"/>
    </location>
</feature>
<comment type="caution">
    <text evidence="1">The sequence shown here is derived from an EMBL/GenBank/DDBJ whole genome shotgun (WGS) entry which is preliminary data.</text>
</comment>
<protein>
    <submittedName>
        <fullName evidence="1">Uncharacterized protein</fullName>
    </submittedName>
</protein>